<accession>A0ABW5JGE7</accession>
<gene>
    <name evidence="2" type="ORF">ACFSR2_22415</name>
</gene>
<keyword evidence="1" id="KW-0472">Membrane</keyword>
<keyword evidence="3" id="KW-1185">Reference proteome</keyword>
<dbReference type="Pfam" id="PF13160">
    <property type="entry name" value="DUF3995"/>
    <property type="match status" value="1"/>
</dbReference>
<dbReference type="InterPro" id="IPR025058">
    <property type="entry name" value="DUF3995"/>
</dbReference>
<keyword evidence="1" id="KW-1133">Transmembrane helix</keyword>
<feature type="transmembrane region" description="Helical" evidence="1">
    <location>
        <begin position="47"/>
        <end position="66"/>
    </location>
</feature>
<dbReference type="Proteomes" id="UP001597510">
    <property type="component" value="Unassembled WGS sequence"/>
</dbReference>
<reference evidence="3" key="1">
    <citation type="journal article" date="2019" name="Int. J. Syst. Evol. Microbiol.">
        <title>The Global Catalogue of Microorganisms (GCM) 10K type strain sequencing project: providing services to taxonomists for standard genome sequencing and annotation.</title>
        <authorList>
            <consortium name="The Broad Institute Genomics Platform"/>
            <consortium name="The Broad Institute Genome Sequencing Center for Infectious Disease"/>
            <person name="Wu L."/>
            <person name="Ma J."/>
        </authorList>
    </citation>
    <scope>NUCLEOTIDE SEQUENCE [LARGE SCALE GENOMIC DNA]</scope>
    <source>
        <strain evidence="3">KCTC 52344</strain>
    </source>
</reference>
<proteinExistence type="predicted"/>
<feature type="transmembrane region" description="Helical" evidence="1">
    <location>
        <begin position="78"/>
        <end position="97"/>
    </location>
</feature>
<evidence type="ECO:0000313" key="3">
    <source>
        <dbReference type="Proteomes" id="UP001597510"/>
    </source>
</evidence>
<evidence type="ECO:0000313" key="2">
    <source>
        <dbReference type="EMBL" id="MFD2523670.1"/>
    </source>
</evidence>
<sequence length="139" mass="15548">MFFALCNTFILGSIAAIHFYWLVGGKWGIANALPASPKGQLVLKPRMLETLTVALGLTFMAFLHLAQTEIVMVNLPDWINNYGLKAIAAIFLIRAIGEFRYVGFFKKIKNTKFAQLDTWFYSPLCVLLSLNSLITSLQA</sequence>
<comment type="caution">
    <text evidence="2">The sequence shown here is derived from an EMBL/GenBank/DDBJ whole genome shotgun (WGS) entry which is preliminary data.</text>
</comment>
<dbReference type="EMBL" id="JBHULC010000038">
    <property type="protein sequence ID" value="MFD2523670.1"/>
    <property type="molecule type" value="Genomic_DNA"/>
</dbReference>
<organism evidence="2 3">
    <name type="scientific">Emticicia soli</name>
    <dbReference type="NCBI Taxonomy" id="2027878"/>
    <lineage>
        <taxon>Bacteria</taxon>
        <taxon>Pseudomonadati</taxon>
        <taxon>Bacteroidota</taxon>
        <taxon>Cytophagia</taxon>
        <taxon>Cytophagales</taxon>
        <taxon>Leadbetterellaceae</taxon>
        <taxon>Emticicia</taxon>
    </lineage>
</organism>
<protein>
    <submittedName>
        <fullName evidence="2">DUF3995 domain-containing protein</fullName>
    </submittedName>
</protein>
<evidence type="ECO:0000256" key="1">
    <source>
        <dbReference type="SAM" id="Phobius"/>
    </source>
</evidence>
<keyword evidence="1" id="KW-0812">Transmembrane</keyword>
<name>A0ABW5JGE7_9BACT</name>
<dbReference type="RefSeq" id="WP_340233787.1">
    <property type="nucleotide sequence ID" value="NZ_JBBEWC010000001.1"/>
</dbReference>